<keyword evidence="10" id="KW-0482">Metalloprotease</keyword>
<keyword evidence="9 12" id="KW-1133">Transmembrane helix</keyword>
<evidence type="ECO:0000256" key="11">
    <source>
        <dbReference type="ARBA" id="ARBA00023136"/>
    </source>
</evidence>
<evidence type="ECO:0000256" key="1">
    <source>
        <dbReference type="ARBA" id="ARBA00001947"/>
    </source>
</evidence>
<evidence type="ECO:0000256" key="5">
    <source>
        <dbReference type="ARBA" id="ARBA00022692"/>
    </source>
</evidence>
<evidence type="ECO:0000256" key="9">
    <source>
        <dbReference type="ARBA" id="ARBA00022989"/>
    </source>
</evidence>
<protein>
    <submittedName>
        <fullName evidence="14">Peptidase family M50</fullName>
    </submittedName>
</protein>
<reference evidence="14 15" key="1">
    <citation type="submission" date="2019-08" db="EMBL/GenBank/DDBJ databases">
        <title>Deep-cultivation of Planctomycetes and their phenomic and genomic characterization uncovers novel biology.</title>
        <authorList>
            <person name="Wiegand S."/>
            <person name="Jogler M."/>
            <person name="Boedeker C."/>
            <person name="Pinto D."/>
            <person name="Vollmers J."/>
            <person name="Rivas-Marin E."/>
            <person name="Kohn T."/>
            <person name="Peeters S.H."/>
            <person name="Heuer A."/>
            <person name="Rast P."/>
            <person name="Oberbeckmann S."/>
            <person name="Bunk B."/>
            <person name="Jeske O."/>
            <person name="Meyerdierks A."/>
            <person name="Storesund J.E."/>
            <person name="Kallscheuer N."/>
            <person name="Luecker S."/>
            <person name="Lage O.M."/>
            <person name="Pohl T."/>
            <person name="Merkel B.J."/>
            <person name="Hornburger P."/>
            <person name="Mueller R.-W."/>
            <person name="Bruemmer F."/>
            <person name="Labrenz M."/>
            <person name="Spormann A.M."/>
            <person name="Op den Camp H."/>
            <person name="Overmann J."/>
            <person name="Amann R."/>
            <person name="Jetten M.S.M."/>
            <person name="Mascher T."/>
            <person name="Medema M.H."/>
            <person name="Devos D.P."/>
            <person name="Kaster A.-K."/>
            <person name="Ovreas L."/>
            <person name="Rohde M."/>
            <person name="Galperin M.Y."/>
            <person name="Jogler C."/>
        </authorList>
    </citation>
    <scope>NUCLEOTIDE SEQUENCE [LARGE SCALE GENOMIC DNA]</scope>
    <source>
        <strain evidence="14 15">FC18</strain>
    </source>
</reference>
<evidence type="ECO:0000256" key="10">
    <source>
        <dbReference type="ARBA" id="ARBA00023049"/>
    </source>
</evidence>
<feature type="transmembrane region" description="Helical" evidence="12">
    <location>
        <begin position="15"/>
        <end position="35"/>
    </location>
</feature>
<dbReference type="EMBL" id="CP042912">
    <property type="protein sequence ID" value="QEG24727.1"/>
    <property type="molecule type" value="Genomic_DNA"/>
</dbReference>
<feature type="transmembrane region" description="Helical" evidence="12">
    <location>
        <begin position="116"/>
        <end position="140"/>
    </location>
</feature>
<dbReference type="RefSeq" id="WP_148619046.1">
    <property type="nucleotide sequence ID" value="NZ_CP042912.1"/>
</dbReference>
<dbReference type="GO" id="GO:0008237">
    <property type="term" value="F:metallopeptidase activity"/>
    <property type="evidence" value="ECO:0007669"/>
    <property type="project" value="UniProtKB-KW"/>
</dbReference>
<feature type="transmembrane region" description="Helical" evidence="12">
    <location>
        <begin position="84"/>
        <end position="104"/>
    </location>
</feature>
<feature type="domain" description="Peptidase M50" evidence="13">
    <location>
        <begin position="55"/>
        <end position="209"/>
    </location>
</feature>
<accession>A0A5B9PDF6</accession>
<keyword evidence="11 12" id="KW-0472">Membrane</keyword>
<evidence type="ECO:0000313" key="14">
    <source>
        <dbReference type="EMBL" id="QEG24727.1"/>
    </source>
</evidence>
<feature type="transmembrane region" description="Helical" evidence="12">
    <location>
        <begin position="239"/>
        <end position="263"/>
    </location>
</feature>
<feature type="transmembrane region" description="Helical" evidence="12">
    <location>
        <begin position="172"/>
        <end position="193"/>
    </location>
</feature>
<evidence type="ECO:0000256" key="8">
    <source>
        <dbReference type="ARBA" id="ARBA00022833"/>
    </source>
</evidence>
<evidence type="ECO:0000256" key="4">
    <source>
        <dbReference type="ARBA" id="ARBA00022670"/>
    </source>
</evidence>
<keyword evidence="8" id="KW-0862">Zinc</keyword>
<dbReference type="PANTHER" id="PTHR39188:SF3">
    <property type="entry name" value="STAGE IV SPORULATION PROTEIN FB"/>
    <property type="match status" value="1"/>
</dbReference>
<evidence type="ECO:0000256" key="12">
    <source>
        <dbReference type="SAM" id="Phobius"/>
    </source>
</evidence>
<keyword evidence="6" id="KW-0479">Metal-binding</keyword>
<feature type="transmembrane region" description="Helical" evidence="12">
    <location>
        <begin position="47"/>
        <end position="64"/>
    </location>
</feature>
<dbReference type="GO" id="GO:0006508">
    <property type="term" value="P:proteolysis"/>
    <property type="evidence" value="ECO:0007669"/>
    <property type="project" value="UniProtKB-KW"/>
</dbReference>
<dbReference type="GO" id="GO:0016020">
    <property type="term" value="C:membrane"/>
    <property type="evidence" value="ECO:0007669"/>
    <property type="project" value="UniProtKB-SubCell"/>
</dbReference>
<keyword evidence="5 12" id="KW-0812">Transmembrane</keyword>
<evidence type="ECO:0000256" key="2">
    <source>
        <dbReference type="ARBA" id="ARBA00004141"/>
    </source>
</evidence>
<proteinExistence type="inferred from homology"/>
<dbReference type="Pfam" id="PF02163">
    <property type="entry name" value="Peptidase_M50"/>
    <property type="match status" value="1"/>
</dbReference>
<sequence>MLLREPGQTPYDLKFNVLGFPCRVHPAFFILPVLFSQGFLQIFDVNAGLGVIIVAAVFFISVLVHELGHTLAFRYFGIDSHVVLYWMGGLAIPGGSGGMGSWKAGRTRSLKPNEQIIVSLAGPIAGLLLAALFVVVIAILTGGVSLRWAGPFPLPQYSVDGSILADSQPLHMFIWVSVVINVVLNIFNLLPVFPLDGGQVARQLFVKADPWAGVRKSTILSLCVAVFIALFSLQRGDTFLAIFFGFMAYSNYQSMLMGGGGGFGGGGGNRRPW</sequence>
<dbReference type="Proteomes" id="UP000322214">
    <property type="component" value="Chromosome"/>
</dbReference>
<dbReference type="InterPro" id="IPR008915">
    <property type="entry name" value="Peptidase_M50"/>
</dbReference>
<evidence type="ECO:0000256" key="6">
    <source>
        <dbReference type="ARBA" id="ARBA00022723"/>
    </source>
</evidence>
<keyword evidence="4" id="KW-0645">Protease</keyword>
<name>A0A5B9PDF6_9BACT</name>
<evidence type="ECO:0000259" key="13">
    <source>
        <dbReference type="Pfam" id="PF02163"/>
    </source>
</evidence>
<organism evidence="14 15">
    <name type="scientific">Mariniblastus fucicola</name>
    <dbReference type="NCBI Taxonomy" id="980251"/>
    <lineage>
        <taxon>Bacteria</taxon>
        <taxon>Pseudomonadati</taxon>
        <taxon>Planctomycetota</taxon>
        <taxon>Planctomycetia</taxon>
        <taxon>Pirellulales</taxon>
        <taxon>Pirellulaceae</taxon>
        <taxon>Mariniblastus</taxon>
    </lineage>
</organism>
<evidence type="ECO:0000256" key="3">
    <source>
        <dbReference type="ARBA" id="ARBA00007931"/>
    </source>
</evidence>
<gene>
    <name evidence="14" type="ORF">MFFC18_46490</name>
</gene>
<dbReference type="PANTHER" id="PTHR39188">
    <property type="entry name" value="MEMBRANE-ASSOCIATED ZINC METALLOPROTEASE M50B"/>
    <property type="match status" value="1"/>
</dbReference>
<comment type="similarity">
    <text evidence="3">Belongs to the peptidase M50B family.</text>
</comment>
<evidence type="ECO:0000313" key="15">
    <source>
        <dbReference type="Proteomes" id="UP000322214"/>
    </source>
</evidence>
<feature type="transmembrane region" description="Helical" evidence="12">
    <location>
        <begin position="214"/>
        <end position="233"/>
    </location>
</feature>
<dbReference type="KEGG" id="mff:MFFC18_46490"/>
<evidence type="ECO:0000256" key="7">
    <source>
        <dbReference type="ARBA" id="ARBA00022801"/>
    </source>
</evidence>
<dbReference type="STRING" id="980251.GCA_001642875_00920"/>
<comment type="cofactor">
    <cofactor evidence="1">
        <name>Zn(2+)</name>
        <dbReference type="ChEBI" id="CHEBI:29105"/>
    </cofactor>
</comment>
<keyword evidence="7" id="KW-0378">Hydrolase</keyword>
<dbReference type="AlphaFoldDB" id="A0A5B9PDF6"/>
<keyword evidence="15" id="KW-1185">Reference proteome</keyword>
<comment type="subcellular location">
    <subcellularLocation>
        <location evidence="2">Membrane</location>
        <topology evidence="2">Multi-pass membrane protein</topology>
    </subcellularLocation>
</comment>
<dbReference type="GO" id="GO:0046872">
    <property type="term" value="F:metal ion binding"/>
    <property type="evidence" value="ECO:0007669"/>
    <property type="project" value="UniProtKB-KW"/>
</dbReference>
<dbReference type="OrthoDB" id="166377at2"/>